<reference evidence="2 3" key="1">
    <citation type="submission" date="2021-03" db="EMBL/GenBank/DDBJ databases">
        <title>Enterococcal diversity collection.</title>
        <authorList>
            <person name="Gilmore M.S."/>
            <person name="Schwartzman J."/>
            <person name="Van Tyne D."/>
            <person name="Martin M."/>
            <person name="Earl A.M."/>
            <person name="Manson A.L."/>
            <person name="Straub T."/>
            <person name="Salamzade R."/>
            <person name="Saavedra J."/>
            <person name="Lebreton F."/>
            <person name="Prichula J."/>
            <person name="Schaufler K."/>
            <person name="Gaca A."/>
            <person name="Sgardioli B."/>
            <person name="Wagenaar J."/>
            <person name="Strong T."/>
        </authorList>
    </citation>
    <scope>NUCLEOTIDE SEQUENCE [LARGE SCALE GENOMIC DNA]</scope>
    <source>
        <strain evidence="2 3">MJM12</strain>
    </source>
</reference>
<dbReference type="PANTHER" id="PTHR38011:SF11">
    <property type="entry name" value="2,5-DIAMINO-6-RIBOSYLAMINO-4(3H)-PYRIMIDINONE 5'-PHOSPHATE REDUCTASE"/>
    <property type="match status" value="1"/>
</dbReference>
<comment type="caution">
    <text evidence="2">The sequence shown here is derived from an EMBL/GenBank/DDBJ whole genome shotgun (WGS) entry which is preliminary data.</text>
</comment>
<gene>
    <name evidence="2" type="ORF">JZO76_01140</name>
</gene>
<dbReference type="EMBL" id="JAFLVT010000001">
    <property type="protein sequence ID" value="MBO0448131.1"/>
    <property type="molecule type" value="Genomic_DNA"/>
</dbReference>
<evidence type="ECO:0000313" key="3">
    <source>
        <dbReference type="Proteomes" id="UP000664256"/>
    </source>
</evidence>
<dbReference type="Pfam" id="PF01872">
    <property type="entry name" value="RibD_C"/>
    <property type="match status" value="1"/>
</dbReference>
<protein>
    <submittedName>
        <fullName evidence="2">Dihydrofolate reductase</fullName>
    </submittedName>
</protein>
<dbReference type="InterPro" id="IPR050765">
    <property type="entry name" value="Riboflavin_Biosynth_HTPR"/>
</dbReference>
<dbReference type="InterPro" id="IPR024072">
    <property type="entry name" value="DHFR-like_dom_sf"/>
</dbReference>
<keyword evidence="3" id="KW-1185">Reference proteome</keyword>
<evidence type="ECO:0000313" key="2">
    <source>
        <dbReference type="EMBL" id="MBO0448131.1"/>
    </source>
</evidence>
<evidence type="ECO:0000259" key="1">
    <source>
        <dbReference type="Pfam" id="PF01872"/>
    </source>
</evidence>
<dbReference type="InterPro" id="IPR002734">
    <property type="entry name" value="RibDG_C"/>
</dbReference>
<dbReference type="SUPFAM" id="SSF53597">
    <property type="entry name" value="Dihydrofolate reductase-like"/>
    <property type="match status" value="1"/>
</dbReference>
<sequence>MGKVVFYGAISLDGYLADSNDNLQWLFDTDLAGVSTYESFAEKVATVVMGRVTYDEVLKLLQEESLYPNKQKIVFSRTRTDEIHEGYFTSEDPVKVIGDLKNQVKDYIWIVGGGNLLTQLMKADLLDEYWIQIAPVLLGSGKRLFPTGNYQQRLTFVATTQMGELVELHYRKK</sequence>
<feature type="domain" description="Bacterial bifunctional deaminase-reductase C-terminal" evidence="1">
    <location>
        <begin position="4"/>
        <end position="164"/>
    </location>
</feature>
<dbReference type="Proteomes" id="UP000664256">
    <property type="component" value="Unassembled WGS sequence"/>
</dbReference>
<proteinExistence type="predicted"/>
<dbReference type="PANTHER" id="PTHR38011">
    <property type="entry name" value="DIHYDROFOLATE REDUCTASE FAMILY PROTEIN (AFU_ORTHOLOGUE AFUA_8G06820)"/>
    <property type="match status" value="1"/>
</dbReference>
<name>A0ABS3H3U7_9ENTE</name>
<dbReference type="RefSeq" id="WP_206902331.1">
    <property type="nucleotide sequence ID" value="NZ_JAFLVT010000001.1"/>
</dbReference>
<organism evidence="2 3">
    <name type="scientific">Candidatus Enterococcus myersii</name>
    <dbReference type="NCBI Taxonomy" id="2815322"/>
    <lineage>
        <taxon>Bacteria</taxon>
        <taxon>Bacillati</taxon>
        <taxon>Bacillota</taxon>
        <taxon>Bacilli</taxon>
        <taxon>Lactobacillales</taxon>
        <taxon>Enterococcaceae</taxon>
        <taxon>Enterococcus</taxon>
    </lineage>
</organism>
<dbReference type="Gene3D" id="3.40.430.10">
    <property type="entry name" value="Dihydrofolate Reductase, subunit A"/>
    <property type="match status" value="1"/>
</dbReference>
<accession>A0ABS3H3U7</accession>